<comment type="caution">
    <text evidence="2">The sequence shown here is derived from an EMBL/GenBank/DDBJ whole genome shotgun (WGS) entry which is preliminary data.</text>
</comment>
<feature type="region of interest" description="Disordered" evidence="1">
    <location>
        <begin position="1"/>
        <end position="22"/>
    </location>
</feature>
<protein>
    <submittedName>
        <fullName evidence="2">Uncharacterized protein</fullName>
    </submittedName>
</protein>
<evidence type="ECO:0000313" key="3">
    <source>
        <dbReference type="Proteomes" id="UP000037507"/>
    </source>
</evidence>
<name>A0A2T7U9L1_9BURK</name>
<accession>A0A2T7U9L1</accession>
<dbReference type="Proteomes" id="UP000037507">
    <property type="component" value="Unassembled WGS sequence"/>
</dbReference>
<proteinExistence type="predicted"/>
<dbReference type="AlphaFoldDB" id="A0A2T7U9L1"/>
<organism evidence="2 3">
    <name type="scientific">Limnohabitans planktonicus II-D5</name>
    <dbReference type="NCBI Taxonomy" id="1293045"/>
    <lineage>
        <taxon>Bacteria</taxon>
        <taxon>Pseudomonadati</taxon>
        <taxon>Pseudomonadota</taxon>
        <taxon>Betaproteobacteria</taxon>
        <taxon>Burkholderiales</taxon>
        <taxon>Comamonadaceae</taxon>
        <taxon>Limnohabitans</taxon>
    </lineage>
</organism>
<dbReference type="EMBL" id="LFYT02000032">
    <property type="protein sequence ID" value="PVE41339.1"/>
    <property type="molecule type" value="Genomic_DNA"/>
</dbReference>
<gene>
    <name evidence="2" type="ORF">H663_017830</name>
</gene>
<feature type="compositionally biased region" description="Basic and acidic residues" evidence="1">
    <location>
        <begin position="1"/>
        <end position="11"/>
    </location>
</feature>
<keyword evidence="3" id="KW-1185">Reference proteome</keyword>
<reference evidence="2" key="1">
    <citation type="submission" date="2017-04" db="EMBL/GenBank/DDBJ databases">
        <title>Unexpected and diverse lifestyles within the genus Limnohabitans.</title>
        <authorList>
            <person name="Kasalicky V."/>
            <person name="Mehrshad M."/>
            <person name="Andrei S.-A."/>
            <person name="Salcher M."/>
            <person name="Kratochvilova H."/>
            <person name="Simek K."/>
            <person name="Ghai R."/>
        </authorList>
    </citation>
    <scope>NUCLEOTIDE SEQUENCE [LARGE SCALE GENOMIC DNA]</scope>
    <source>
        <strain evidence="2">II-D5</strain>
    </source>
</reference>
<evidence type="ECO:0000256" key="1">
    <source>
        <dbReference type="SAM" id="MobiDB-lite"/>
    </source>
</evidence>
<evidence type="ECO:0000313" key="2">
    <source>
        <dbReference type="EMBL" id="PVE41339.1"/>
    </source>
</evidence>
<dbReference type="STRING" id="1293045.H663_11920"/>
<sequence>MDFRTSKDESKSPAINVRPNLPNRSEVGWYQIRNALAERNKSGDTAPVNFTPFESAYQALTDKLRPQVFSLGFLR</sequence>